<dbReference type="EMBL" id="JAUKUC010000001">
    <property type="protein sequence ID" value="MDO1514481.1"/>
    <property type="molecule type" value="Genomic_DNA"/>
</dbReference>
<dbReference type="Gene3D" id="3.40.50.620">
    <property type="entry name" value="HUPs"/>
    <property type="match status" value="1"/>
</dbReference>
<feature type="domain" description="Lysidine-tRNA(Ile) synthetase C-terminal" evidence="9">
    <location>
        <begin position="360"/>
        <end position="432"/>
    </location>
</feature>
<dbReference type="InterPro" id="IPR011063">
    <property type="entry name" value="TilS/TtcA_N"/>
</dbReference>
<dbReference type="InterPro" id="IPR012094">
    <property type="entry name" value="tRNA_Ile_lys_synt"/>
</dbReference>
<accession>A0ABT8RU76</accession>
<comment type="subcellular location">
    <subcellularLocation>
        <location evidence="1 8">Cytoplasm</location>
    </subcellularLocation>
</comment>
<keyword evidence="6 8" id="KW-0067">ATP-binding</keyword>
<dbReference type="GO" id="GO:0032267">
    <property type="term" value="F:tRNA(Ile)-lysidine synthase activity"/>
    <property type="evidence" value="ECO:0007669"/>
    <property type="project" value="UniProtKB-EC"/>
</dbReference>
<evidence type="ECO:0000256" key="8">
    <source>
        <dbReference type="HAMAP-Rule" id="MF_01161"/>
    </source>
</evidence>
<reference evidence="10" key="2">
    <citation type="submission" date="2023-06" db="EMBL/GenBank/DDBJ databases">
        <authorList>
            <person name="Lucena T."/>
            <person name="Sun Q."/>
        </authorList>
    </citation>
    <scope>NUCLEOTIDE SEQUENCE</scope>
    <source>
        <strain evidence="10">CECT 8869</strain>
    </source>
</reference>
<comment type="function">
    <text evidence="8">Ligates lysine onto the cytidine present at position 34 of the AUA codon-specific tRNA(Ile) that contains the anticodon CAU, in an ATP-dependent manner. Cytidine is converted to lysidine, thus changing the amino acid specificity of the tRNA from methionine to isoleucine.</text>
</comment>
<dbReference type="SMART" id="SM00977">
    <property type="entry name" value="TilS_C"/>
    <property type="match status" value="1"/>
</dbReference>
<evidence type="ECO:0000313" key="11">
    <source>
        <dbReference type="Proteomes" id="UP001168579"/>
    </source>
</evidence>
<organism evidence="10 11">
    <name type="scientific">Maribacter confluentis</name>
    <dbReference type="NCBI Taxonomy" id="1656093"/>
    <lineage>
        <taxon>Bacteria</taxon>
        <taxon>Pseudomonadati</taxon>
        <taxon>Bacteroidota</taxon>
        <taxon>Flavobacteriia</taxon>
        <taxon>Flavobacteriales</taxon>
        <taxon>Flavobacteriaceae</taxon>
        <taxon>Maribacter</taxon>
    </lineage>
</organism>
<evidence type="ECO:0000313" key="10">
    <source>
        <dbReference type="EMBL" id="MDO1514481.1"/>
    </source>
</evidence>
<dbReference type="NCBIfam" id="TIGR02433">
    <property type="entry name" value="lysidine_TilS_C"/>
    <property type="match status" value="1"/>
</dbReference>
<comment type="caution">
    <text evidence="10">The sequence shown here is derived from an EMBL/GenBank/DDBJ whole genome shotgun (WGS) entry which is preliminary data.</text>
</comment>
<proteinExistence type="inferred from homology"/>
<dbReference type="InterPro" id="IPR014729">
    <property type="entry name" value="Rossmann-like_a/b/a_fold"/>
</dbReference>
<dbReference type="SUPFAM" id="SSF52402">
    <property type="entry name" value="Adenine nucleotide alpha hydrolases-like"/>
    <property type="match status" value="1"/>
</dbReference>
<dbReference type="PANTHER" id="PTHR43033">
    <property type="entry name" value="TRNA(ILE)-LYSIDINE SYNTHASE-RELATED"/>
    <property type="match status" value="1"/>
</dbReference>
<dbReference type="NCBIfam" id="TIGR02432">
    <property type="entry name" value="lysidine_TilS_N"/>
    <property type="match status" value="1"/>
</dbReference>
<evidence type="ECO:0000256" key="2">
    <source>
        <dbReference type="ARBA" id="ARBA00022490"/>
    </source>
</evidence>
<name>A0ABT8RU76_9FLAO</name>
<reference evidence="10" key="1">
    <citation type="journal article" date="2014" name="Int. J. Syst. Evol. Microbiol.">
        <title>Complete genome of a new Firmicutes species belonging to the dominant human colonic microbiota ('Ruminococcus bicirculans') reveals two chromosomes and a selective capacity to utilize plant glucans.</title>
        <authorList>
            <consortium name="NISC Comparative Sequencing Program"/>
            <person name="Wegmann U."/>
            <person name="Louis P."/>
            <person name="Goesmann A."/>
            <person name="Henrissat B."/>
            <person name="Duncan S.H."/>
            <person name="Flint H.J."/>
        </authorList>
    </citation>
    <scope>NUCLEOTIDE SEQUENCE</scope>
    <source>
        <strain evidence="10">CECT 8869</strain>
    </source>
</reference>
<dbReference type="Pfam" id="PF01171">
    <property type="entry name" value="ATP_bind_3"/>
    <property type="match status" value="1"/>
</dbReference>
<feature type="binding site" evidence="8">
    <location>
        <begin position="26"/>
        <end position="31"/>
    </location>
    <ligand>
        <name>ATP</name>
        <dbReference type="ChEBI" id="CHEBI:30616"/>
    </ligand>
</feature>
<protein>
    <recommendedName>
        <fullName evidence="8">tRNA(Ile)-lysidine synthase</fullName>
        <ecNumber evidence="8">6.3.4.19</ecNumber>
    </recommendedName>
    <alternativeName>
        <fullName evidence="8">tRNA(Ile)-2-lysyl-cytidine synthase</fullName>
    </alternativeName>
    <alternativeName>
        <fullName evidence="8">tRNA(Ile)-lysidine synthetase</fullName>
    </alternativeName>
</protein>
<keyword evidence="4 8" id="KW-0819">tRNA processing</keyword>
<evidence type="ECO:0000256" key="1">
    <source>
        <dbReference type="ARBA" id="ARBA00004496"/>
    </source>
</evidence>
<dbReference type="Proteomes" id="UP001168579">
    <property type="component" value="Unassembled WGS sequence"/>
</dbReference>
<dbReference type="Pfam" id="PF11734">
    <property type="entry name" value="TilS_C"/>
    <property type="match status" value="1"/>
</dbReference>
<evidence type="ECO:0000256" key="7">
    <source>
        <dbReference type="ARBA" id="ARBA00048539"/>
    </source>
</evidence>
<evidence type="ECO:0000256" key="6">
    <source>
        <dbReference type="ARBA" id="ARBA00022840"/>
    </source>
</evidence>
<keyword evidence="2 8" id="KW-0963">Cytoplasm</keyword>
<keyword evidence="11" id="KW-1185">Reference proteome</keyword>
<comment type="domain">
    <text evidence="8">The N-terminal region contains the highly conserved SGGXDS motif, predicted to be a P-loop motif involved in ATP binding.</text>
</comment>
<evidence type="ECO:0000259" key="9">
    <source>
        <dbReference type="SMART" id="SM00977"/>
    </source>
</evidence>
<dbReference type="RefSeq" id="WP_304437149.1">
    <property type="nucleotide sequence ID" value="NZ_JAUKUC010000001.1"/>
</dbReference>
<dbReference type="CDD" id="cd01992">
    <property type="entry name" value="TilS_N"/>
    <property type="match status" value="1"/>
</dbReference>
<comment type="catalytic activity">
    <reaction evidence="7 8">
        <text>cytidine(34) in tRNA(Ile2) + L-lysine + ATP = lysidine(34) in tRNA(Ile2) + AMP + diphosphate + H(+)</text>
        <dbReference type="Rhea" id="RHEA:43744"/>
        <dbReference type="Rhea" id="RHEA-COMP:10625"/>
        <dbReference type="Rhea" id="RHEA-COMP:10670"/>
        <dbReference type="ChEBI" id="CHEBI:15378"/>
        <dbReference type="ChEBI" id="CHEBI:30616"/>
        <dbReference type="ChEBI" id="CHEBI:32551"/>
        <dbReference type="ChEBI" id="CHEBI:33019"/>
        <dbReference type="ChEBI" id="CHEBI:82748"/>
        <dbReference type="ChEBI" id="CHEBI:83665"/>
        <dbReference type="ChEBI" id="CHEBI:456215"/>
        <dbReference type="EC" id="6.3.4.19"/>
    </reaction>
</comment>
<sequence>MLKAFREHIELDFPELMTDHFLIACSGGLDSVVLCVLCKELGLKFSMAHCNFGLRGHASDGDEDFVRSLAKSLNSQIFVTRFDTLGYVNQHKVSMQMACRELRYAWFRKILGEQGISILLTAHHANDNLETFLINLSRGSGIEGLMGIPAKTTYLRRPLLPFTREQLASYAQDNAIRWREDSSNADTKYLRNKIRIDLVPILKELHPTFSENFKNTLRYLEQTNTIANAYLEELKKELFVPQGNGYQIPIIKLKKLHPLSTYLHGLFYEYGFRELDNLESILDGLSGKFIRSNTHILVKNREFLLLSPVQTHNDKHSYDIREDAVVVKHPVSLKFSEVSQRYDNSRDIIYVQKNTLKYPLTLRKWKKGDYFYPIGLNGKKKLAKFFKDEKLDILSKENIWLLCSQDQIVWVVGMRADNRFKVVDNAQKILKIEIT</sequence>
<dbReference type="SUPFAM" id="SSF56037">
    <property type="entry name" value="PheT/TilS domain"/>
    <property type="match status" value="1"/>
</dbReference>
<dbReference type="InterPro" id="IPR012795">
    <property type="entry name" value="tRNA_Ile_lys_synt_N"/>
</dbReference>
<dbReference type="HAMAP" id="MF_01161">
    <property type="entry name" value="tRNA_Ile_lys_synt"/>
    <property type="match status" value="1"/>
</dbReference>
<gene>
    <name evidence="8 10" type="primary">tilS</name>
    <name evidence="10" type="ORF">Q2T41_17650</name>
</gene>
<comment type="similarity">
    <text evidence="8">Belongs to the tRNA(Ile)-lysidine synthase family.</text>
</comment>
<evidence type="ECO:0000256" key="5">
    <source>
        <dbReference type="ARBA" id="ARBA00022741"/>
    </source>
</evidence>
<dbReference type="EC" id="6.3.4.19" evidence="8"/>
<dbReference type="PANTHER" id="PTHR43033:SF1">
    <property type="entry name" value="TRNA(ILE)-LYSIDINE SYNTHASE-RELATED"/>
    <property type="match status" value="1"/>
</dbReference>
<evidence type="ECO:0000256" key="3">
    <source>
        <dbReference type="ARBA" id="ARBA00022598"/>
    </source>
</evidence>
<keyword evidence="3 8" id="KW-0436">Ligase</keyword>
<keyword evidence="5 8" id="KW-0547">Nucleotide-binding</keyword>
<dbReference type="InterPro" id="IPR012796">
    <property type="entry name" value="Lysidine-tRNA-synth_C"/>
</dbReference>
<evidence type="ECO:0000256" key="4">
    <source>
        <dbReference type="ARBA" id="ARBA00022694"/>
    </source>
</evidence>